<dbReference type="GO" id="GO:0006260">
    <property type="term" value="P:DNA replication"/>
    <property type="evidence" value="ECO:0007669"/>
    <property type="project" value="InterPro"/>
</dbReference>
<evidence type="ECO:0000256" key="10">
    <source>
        <dbReference type="ARBA" id="ARBA00022840"/>
    </source>
</evidence>
<organism evidence="17 18">
    <name type="scientific">Legionella geestiana</name>
    <dbReference type="NCBI Taxonomy" id="45065"/>
    <lineage>
        <taxon>Bacteria</taxon>
        <taxon>Pseudomonadati</taxon>
        <taxon>Pseudomonadota</taxon>
        <taxon>Gammaproteobacteria</taxon>
        <taxon>Legionellales</taxon>
        <taxon>Legionellaceae</taxon>
        <taxon>Legionella</taxon>
    </lineage>
</organism>
<dbReference type="InterPro" id="IPR001650">
    <property type="entry name" value="Helicase_C-like"/>
</dbReference>
<dbReference type="InterPro" id="IPR010997">
    <property type="entry name" value="HRDC-like_sf"/>
</dbReference>
<dbReference type="OrthoDB" id="9760034at2"/>
<dbReference type="Proteomes" id="UP000054785">
    <property type="component" value="Unassembled WGS sequence"/>
</dbReference>
<evidence type="ECO:0000256" key="6">
    <source>
        <dbReference type="ARBA" id="ARBA00022763"/>
    </source>
</evidence>
<name>A0A0W0TNE2_9GAMM</name>
<dbReference type="Pfam" id="PF00270">
    <property type="entry name" value="DEAD"/>
    <property type="match status" value="1"/>
</dbReference>
<dbReference type="PROSITE" id="PS51194">
    <property type="entry name" value="HELICASE_CTER"/>
    <property type="match status" value="1"/>
</dbReference>
<keyword evidence="11" id="KW-0238">DNA-binding</keyword>
<evidence type="ECO:0000256" key="15">
    <source>
        <dbReference type="ARBA" id="ARBA00034617"/>
    </source>
</evidence>
<dbReference type="PATRIC" id="fig|45065.4.peg.2244"/>
<dbReference type="GO" id="GO:0005737">
    <property type="term" value="C:cytoplasm"/>
    <property type="evidence" value="ECO:0007669"/>
    <property type="project" value="TreeGrafter"/>
</dbReference>
<dbReference type="Pfam" id="PF00271">
    <property type="entry name" value="Helicase_C"/>
    <property type="match status" value="1"/>
</dbReference>
<evidence type="ECO:0000256" key="11">
    <source>
        <dbReference type="ARBA" id="ARBA00023125"/>
    </source>
</evidence>
<dbReference type="InterPro" id="IPR004589">
    <property type="entry name" value="DNA_helicase_ATP-dep_RecQ"/>
</dbReference>
<dbReference type="FunFam" id="3.40.50.300:FF:000296">
    <property type="entry name" value="ATP-dependent DNA helicase RecQ"/>
    <property type="match status" value="1"/>
</dbReference>
<dbReference type="Pfam" id="PF16124">
    <property type="entry name" value="RecQ_Zn_bind"/>
    <property type="match status" value="1"/>
</dbReference>
<dbReference type="GO" id="GO:0043590">
    <property type="term" value="C:bacterial nucleoid"/>
    <property type="evidence" value="ECO:0007669"/>
    <property type="project" value="TreeGrafter"/>
</dbReference>
<evidence type="ECO:0000313" key="17">
    <source>
        <dbReference type="EMBL" id="KTC97097.1"/>
    </source>
</evidence>
<evidence type="ECO:0000256" key="16">
    <source>
        <dbReference type="NCBIfam" id="TIGR01389"/>
    </source>
</evidence>
<dbReference type="InterPro" id="IPR027417">
    <property type="entry name" value="P-loop_NTPase"/>
</dbReference>
<dbReference type="InterPro" id="IPR044876">
    <property type="entry name" value="HRDC_dom_sf"/>
</dbReference>
<dbReference type="NCBIfam" id="TIGR00614">
    <property type="entry name" value="recQ_fam"/>
    <property type="match status" value="1"/>
</dbReference>
<dbReference type="SMART" id="SM00341">
    <property type="entry name" value="HRDC"/>
    <property type="match status" value="1"/>
</dbReference>
<comment type="catalytic activity">
    <reaction evidence="15">
        <text>Couples ATP hydrolysis with the unwinding of duplex DNA by translocating in the 3'-5' direction.</text>
        <dbReference type="EC" id="5.6.2.4"/>
    </reaction>
</comment>
<evidence type="ECO:0000256" key="5">
    <source>
        <dbReference type="ARBA" id="ARBA00022741"/>
    </source>
</evidence>
<dbReference type="SMART" id="SM00490">
    <property type="entry name" value="HELICc"/>
    <property type="match status" value="1"/>
</dbReference>
<gene>
    <name evidence="17" type="primary">recQ</name>
    <name evidence="17" type="ORF">Lgee_2068</name>
</gene>
<dbReference type="SUPFAM" id="SSF47819">
    <property type="entry name" value="HRDC-like"/>
    <property type="match status" value="1"/>
</dbReference>
<dbReference type="InterPro" id="IPR036388">
    <property type="entry name" value="WH-like_DNA-bd_sf"/>
</dbReference>
<reference evidence="17 18" key="1">
    <citation type="submission" date="2015-11" db="EMBL/GenBank/DDBJ databases">
        <title>Genomic analysis of 38 Legionella species identifies large and diverse effector repertoires.</title>
        <authorList>
            <person name="Burstein D."/>
            <person name="Amaro F."/>
            <person name="Zusman T."/>
            <person name="Lifshitz Z."/>
            <person name="Cohen O."/>
            <person name="Gilbert J.A."/>
            <person name="Pupko T."/>
            <person name="Shuman H.A."/>
            <person name="Segal G."/>
        </authorList>
    </citation>
    <scope>NUCLEOTIDE SEQUENCE [LARGE SCALE GENOMIC DNA]</scope>
    <source>
        <strain evidence="17 18">ATCC 49504</strain>
    </source>
</reference>
<dbReference type="RefSeq" id="WP_028386189.1">
    <property type="nucleotide sequence ID" value="NZ_CAAAHN010000004.1"/>
</dbReference>
<dbReference type="GO" id="GO:0003677">
    <property type="term" value="F:DNA binding"/>
    <property type="evidence" value="ECO:0007669"/>
    <property type="project" value="UniProtKB-KW"/>
</dbReference>
<dbReference type="PANTHER" id="PTHR13710:SF105">
    <property type="entry name" value="ATP-DEPENDENT DNA HELICASE Q1"/>
    <property type="match status" value="1"/>
</dbReference>
<dbReference type="InterPro" id="IPR006293">
    <property type="entry name" value="DNA_helicase_ATP-dep_RecQ_bac"/>
</dbReference>
<evidence type="ECO:0000256" key="2">
    <source>
        <dbReference type="ARBA" id="ARBA00001947"/>
    </source>
</evidence>
<dbReference type="SMART" id="SM00487">
    <property type="entry name" value="DEXDc"/>
    <property type="match status" value="1"/>
</dbReference>
<dbReference type="Pfam" id="PF00570">
    <property type="entry name" value="HRDC"/>
    <property type="match status" value="1"/>
</dbReference>
<dbReference type="CDD" id="cd18794">
    <property type="entry name" value="SF2_C_RecQ"/>
    <property type="match status" value="1"/>
</dbReference>
<dbReference type="STRING" id="45065.Lgee_2068"/>
<keyword evidence="14" id="KW-0413">Isomerase</keyword>
<dbReference type="AlphaFoldDB" id="A0A0W0TNE2"/>
<dbReference type="InterPro" id="IPR036390">
    <property type="entry name" value="WH_DNA-bd_sf"/>
</dbReference>
<dbReference type="GO" id="GO:0005524">
    <property type="term" value="F:ATP binding"/>
    <property type="evidence" value="ECO:0007669"/>
    <property type="project" value="UniProtKB-KW"/>
</dbReference>
<proteinExistence type="inferred from homology"/>
<dbReference type="GO" id="GO:0009378">
    <property type="term" value="F:four-way junction helicase activity"/>
    <property type="evidence" value="ECO:0007669"/>
    <property type="project" value="TreeGrafter"/>
</dbReference>
<keyword evidence="18" id="KW-1185">Reference proteome</keyword>
<keyword evidence="5" id="KW-0547">Nucleotide-binding</keyword>
<keyword evidence="4" id="KW-0479">Metal-binding</keyword>
<evidence type="ECO:0000256" key="14">
    <source>
        <dbReference type="ARBA" id="ARBA00023235"/>
    </source>
</evidence>
<dbReference type="InterPro" id="IPR018982">
    <property type="entry name" value="RQC_domain"/>
</dbReference>
<dbReference type="EC" id="5.6.2.4" evidence="16"/>
<dbReference type="SUPFAM" id="SSF46785">
    <property type="entry name" value="Winged helix' DNA-binding domain"/>
    <property type="match status" value="1"/>
</dbReference>
<evidence type="ECO:0000256" key="13">
    <source>
        <dbReference type="ARBA" id="ARBA00023204"/>
    </source>
</evidence>
<dbReference type="NCBIfam" id="TIGR01389">
    <property type="entry name" value="recQ"/>
    <property type="match status" value="1"/>
</dbReference>
<dbReference type="SMART" id="SM00956">
    <property type="entry name" value="RQC"/>
    <property type="match status" value="1"/>
</dbReference>
<evidence type="ECO:0000256" key="8">
    <source>
        <dbReference type="ARBA" id="ARBA00022806"/>
    </source>
</evidence>
<comment type="cofactor">
    <cofactor evidence="2">
        <name>Zn(2+)</name>
        <dbReference type="ChEBI" id="CHEBI:29105"/>
    </cofactor>
</comment>
<comment type="similarity">
    <text evidence="3">Belongs to the helicase family. RecQ subfamily.</text>
</comment>
<accession>A0A0W0TNE2</accession>
<dbReference type="InterPro" id="IPR011545">
    <property type="entry name" value="DEAD/DEAH_box_helicase_dom"/>
</dbReference>
<dbReference type="GO" id="GO:0046872">
    <property type="term" value="F:metal ion binding"/>
    <property type="evidence" value="ECO:0007669"/>
    <property type="project" value="UniProtKB-KW"/>
</dbReference>
<dbReference type="PROSITE" id="PS51192">
    <property type="entry name" value="HELICASE_ATP_BIND_1"/>
    <property type="match status" value="1"/>
</dbReference>
<dbReference type="InterPro" id="IPR002121">
    <property type="entry name" value="HRDC_dom"/>
</dbReference>
<keyword evidence="13" id="KW-0234">DNA repair</keyword>
<sequence length="605" mass="68084">MENHALDASLSESALKLLKRHWGFDAFRSHQKPVIEEVIAGRDVLVLMPTGGGKSLCYQLPALVRQGVGIVVSPLIALMEDQVSALKALGIRAECYNSSQNSDDARSVLARLHAGTLDLLYIAPERLLSPGFIERLHECPIALFAIDEAHCVSQWGHDFRPEYAELGALKREFPTVPMIALTATADRQTQRDITERLNFSPTFYVASFNRPNIHYQVVSKHQPLRQIEAFLKEHPDEPGIIYCSTRSTVERLSEALIARNFRARAYHAGLPHDERREVQHLFRHDKIDLVIATIAFGMGIDKPNVRFVIHHDIPKTIEGYYQETGRAGRDGLPSKALLLYDPADSAKLRAFIAGIASLQVQRIESAKLGHMLAFAEASHCRRQILLRYFDEEAPEPCGHCDVCDHPPEKVDATVDAQKFLSCVYRLGQRYGMGYTIAVLRGSQSEKIEAAGHHVLSTYGIGKDKPEHWWRQLAWQLIHEEYCEQDINQYNILRLKKKAGLLLKGQATLMLAVRKELPKADRKNAREKPAQASSPLFEALRALRRRIAEEESKPPFMVFSDASLFDMIALKPRTLGAFLQVSGVGQSKLERYGARFIECIACNEEA</sequence>
<evidence type="ECO:0000256" key="4">
    <source>
        <dbReference type="ARBA" id="ARBA00022723"/>
    </source>
</evidence>
<evidence type="ECO:0000256" key="3">
    <source>
        <dbReference type="ARBA" id="ARBA00005446"/>
    </source>
</evidence>
<dbReference type="Gene3D" id="3.40.50.300">
    <property type="entry name" value="P-loop containing nucleotide triphosphate hydrolases"/>
    <property type="match status" value="2"/>
</dbReference>
<keyword evidence="6" id="KW-0227">DNA damage</keyword>
<dbReference type="PANTHER" id="PTHR13710">
    <property type="entry name" value="DNA HELICASE RECQ FAMILY MEMBER"/>
    <property type="match status" value="1"/>
</dbReference>
<evidence type="ECO:0000313" key="18">
    <source>
        <dbReference type="Proteomes" id="UP000054785"/>
    </source>
</evidence>
<dbReference type="PROSITE" id="PS50967">
    <property type="entry name" value="HRDC"/>
    <property type="match status" value="1"/>
</dbReference>
<keyword evidence="12" id="KW-0233">DNA recombination</keyword>
<dbReference type="GO" id="GO:0030894">
    <property type="term" value="C:replisome"/>
    <property type="evidence" value="ECO:0007669"/>
    <property type="project" value="TreeGrafter"/>
</dbReference>
<evidence type="ECO:0000256" key="12">
    <source>
        <dbReference type="ARBA" id="ARBA00023172"/>
    </source>
</evidence>
<evidence type="ECO:0000256" key="7">
    <source>
        <dbReference type="ARBA" id="ARBA00022801"/>
    </source>
</evidence>
<dbReference type="GO" id="GO:0006310">
    <property type="term" value="P:DNA recombination"/>
    <property type="evidence" value="ECO:0007669"/>
    <property type="project" value="UniProtKB-UniRule"/>
</dbReference>
<keyword evidence="7" id="KW-0378">Hydrolase</keyword>
<dbReference type="EMBL" id="LNYC01000073">
    <property type="protein sequence ID" value="KTC97097.1"/>
    <property type="molecule type" value="Genomic_DNA"/>
</dbReference>
<dbReference type="Gene3D" id="1.10.10.10">
    <property type="entry name" value="Winged helix-like DNA-binding domain superfamily/Winged helix DNA-binding domain"/>
    <property type="match status" value="1"/>
</dbReference>
<keyword evidence="9" id="KW-0862">Zinc</keyword>
<dbReference type="GO" id="GO:0009432">
    <property type="term" value="P:SOS response"/>
    <property type="evidence" value="ECO:0007669"/>
    <property type="project" value="UniProtKB-UniRule"/>
</dbReference>
<dbReference type="GO" id="GO:0043138">
    <property type="term" value="F:3'-5' DNA helicase activity"/>
    <property type="evidence" value="ECO:0007669"/>
    <property type="project" value="UniProtKB-EC"/>
</dbReference>
<dbReference type="CDD" id="cd17920">
    <property type="entry name" value="DEXHc_RecQ"/>
    <property type="match status" value="1"/>
</dbReference>
<dbReference type="Gene3D" id="1.10.150.80">
    <property type="entry name" value="HRDC domain"/>
    <property type="match status" value="1"/>
</dbReference>
<keyword evidence="10" id="KW-0067">ATP-binding</keyword>
<evidence type="ECO:0000256" key="9">
    <source>
        <dbReference type="ARBA" id="ARBA00022833"/>
    </source>
</evidence>
<dbReference type="FunFam" id="3.40.50.300:FF:000156">
    <property type="entry name" value="ATP-dependent DNA helicase recQ"/>
    <property type="match status" value="1"/>
</dbReference>
<comment type="caution">
    <text evidence="17">The sequence shown here is derived from an EMBL/GenBank/DDBJ whole genome shotgun (WGS) entry which is preliminary data.</text>
</comment>
<dbReference type="GO" id="GO:0006281">
    <property type="term" value="P:DNA repair"/>
    <property type="evidence" value="ECO:0007669"/>
    <property type="project" value="UniProtKB-KW"/>
</dbReference>
<comment type="cofactor">
    <cofactor evidence="1">
        <name>Mg(2+)</name>
        <dbReference type="ChEBI" id="CHEBI:18420"/>
    </cofactor>
</comment>
<dbReference type="SUPFAM" id="SSF52540">
    <property type="entry name" value="P-loop containing nucleoside triphosphate hydrolases"/>
    <property type="match status" value="1"/>
</dbReference>
<evidence type="ECO:0000256" key="1">
    <source>
        <dbReference type="ARBA" id="ARBA00001946"/>
    </source>
</evidence>
<dbReference type="GO" id="GO:0016787">
    <property type="term" value="F:hydrolase activity"/>
    <property type="evidence" value="ECO:0007669"/>
    <property type="project" value="UniProtKB-KW"/>
</dbReference>
<dbReference type="InterPro" id="IPR032284">
    <property type="entry name" value="RecQ_Zn-bd"/>
</dbReference>
<dbReference type="Pfam" id="PF09382">
    <property type="entry name" value="RQC"/>
    <property type="match status" value="1"/>
</dbReference>
<keyword evidence="8 17" id="KW-0347">Helicase</keyword>
<dbReference type="InterPro" id="IPR014001">
    <property type="entry name" value="Helicase_ATP-bd"/>
</dbReference>
<protein>
    <recommendedName>
        <fullName evidence="16">DNA helicase RecQ</fullName>
        <ecNumber evidence="16">5.6.2.4</ecNumber>
    </recommendedName>
</protein>